<comment type="caution">
    <text evidence="3">The sequence shown here is derived from an EMBL/GenBank/DDBJ whole genome shotgun (WGS) entry which is preliminary data.</text>
</comment>
<keyword evidence="2" id="KW-0732">Signal</keyword>
<evidence type="ECO:0000256" key="1">
    <source>
        <dbReference type="ARBA" id="ARBA00010333"/>
    </source>
</evidence>
<dbReference type="SMART" id="SM00062">
    <property type="entry name" value="PBPb"/>
    <property type="match status" value="1"/>
</dbReference>
<organism evidence="3 4">
    <name type="scientific">Plesiomonas shigelloides</name>
    <name type="common">Aeromonas shigelloides</name>
    <dbReference type="NCBI Taxonomy" id="703"/>
    <lineage>
        <taxon>Bacteria</taxon>
        <taxon>Pseudomonadati</taxon>
        <taxon>Pseudomonadota</taxon>
        <taxon>Gammaproteobacteria</taxon>
        <taxon>Enterobacterales</taxon>
        <taxon>Enterobacteriaceae</taxon>
        <taxon>Plesiomonas</taxon>
    </lineage>
</organism>
<dbReference type="SUPFAM" id="SSF53850">
    <property type="entry name" value="Periplasmic binding protein-like II"/>
    <property type="match status" value="1"/>
</dbReference>
<dbReference type="GeneID" id="69704456"/>
<dbReference type="EMBL" id="JAFNAA010000005">
    <property type="protein sequence ID" value="MBO1107833.1"/>
    <property type="molecule type" value="Genomic_DNA"/>
</dbReference>
<dbReference type="Proteomes" id="UP000664658">
    <property type="component" value="Unassembled WGS sequence"/>
</dbReference>
<evidence type="ECO:0000313" key="4">
    <source>
        <dbReference type="Proteomes" id="UP000664658"/>
    </source>
</evidence>
<dbReference type="InterPro" id="IPR001638">
    <property type="entry name" value="Solute-binding_3/MltF_N"/>
</dbReference>
<comment type="similarity">
    <text evidence="1">Belongs to the bacterial solute-binding protein 3 family.</text>
</comment>
<dbReference type="Gene3D" id="3.40.190.10">
    <property type="entry name" value="Periplasmic binding protein-like II"/>
    <property type="match status" value="2"/>
</dbReference>
<protein>
    <submittedName>
        <fullName evidence="3">Transporter substrate-binding domain-containing protein</fullName>
    </submittedName>
</protein>
<gene>
    <name evidence="3" type="ORF">J2R62_06295</name>
</gene>
<evidence type="ECO:0000256" key="2">
    <source>
        <dbReference type="ARBA" id="ARBA00022729"/>
    </source>
</evidence>
<dbReference type="RefSeq" id="WP_039045757.1">
    <property type="nucleotide sequence ID" value="NZ_CP027852.1"/>
</dbReference>
<proteinExistence type="inferred from homology"/>
<dbReference type="KEGG" id="pshi:SAMEA2665130_2689"/>
<dbReference type="PANTHER" id="PTHR35936">
    <property type="entry name" value="MEMBRANE-BOUND LYTIC MUREIN TRANSGLYCOSYLASE F"/>
    <property type="match status" value="1"/>
</dbReference>
<evidence type="ECO:0000313" key="3">
    <source>
        <dbReference type="EMBL" id="MBO1107833.1"/>
    </source>
</evidence>
<name>A0A1A9B100_PLESH</name>
<dbReference type="AlphaFoldDB" id="A0A1A9B100"/>
<sequence>MRRFLVSISFIAGFLTCFMVQAESVTVSAPLRFATEPTYPPFEYHNNQGQLDGFDIALAQALCDRLMRRCEFVEQPFNTILSGLRLGAYDAAIAALDINDSRLQLMSFTQPYLANSAVLLVNRDVITGDTISKENLVGVQTGTTLMNFVVDGRLGADVTPLPYASYEEAFGDLQAGNIDAVFTDQAVALNWLSQHPKGRWQVLGEPYTAPEYFGQGLGIALSKQNYRLKLALDNALDALRADGTLQALQKKYLHH</sequence>
<dbReference type="PANTHER" id="PTHR35936:SF20">
    <property type="entry name" value="ABC TRANSPORTER ARGININE-BINDING PROTEIN 2-RELATED"/>
    <property type="match status" value="1"/>
</dbReference>
<accession>A0A1A9B100</accession>
<dbReference type="Pfam" id="PF00497">
    <property type="entry name" value="SBP_bac_3"/>
    <property type="match status" value="1"/>
</dbReference>
<reference evidence="3" key="1">
    <citation type="submission" date="2021-03" db="EMBL/GenBank/DDBJ databases">
        <title>Plesiomonas shigelloides zfcc0051, isolated from zebrafish feces.</title>
        <authorList>
            <person name="Vanderhoek Z."/>
            <person name="Gaulke C."/>
        </authorList>
    </citation>
    <scope>NUCLEOTIDE SEQUENCE</scope>
    <source>
        <strain evidence="3">Zfcc0051</strain>
    </source>
</reference>